<dbReference type="InterPro" id="IPR011051">
    <property type="entry name" value="RmlC_Cupin_sf"/>
</dbReference>
<dbReference type="SUPFAM" id="SSF51182">
    <property type="entry name" value="RmlC-like cupins"/>
    <property type="match status" value="1"/>
</dbReference>
<reference evidence="3" key="1">
    <citation type="submission" date="2022-04" db="EMBL/GenBank/DDBJ databases">
        <title>Whole genome sequence of Sphaerotilus sp. FB-5.</title>
        <authorList>
            <person name="Takeda M."/>
            <person name="Narihara S."/>
            <person name="Akimoto M."/>
            <person name="Akimoto R."/>
            <person name="Nishiyashiki S."/>
            <person name="Murakami T."/>
        </authorList>
    </citation>
    <scope>NUCLEOTIDE SEQUENCE</scope>
    <source>
        <strain evidence="3">FB-5</strain>
    </source>
</reference>
<dbReference type="Gene3D" id="2.60.120.10">
    <property type="entry name" value="Jelly Rolls"/>
    <property type="match status" value="1"/>
</dbReference>
<evidence type="ECO:0000256" key="1">
    <source>
        <dbReference type="ARBA" id="ARBA00023125"/>
    </source>
</evidence>
<gene>
    <name evidence="3" type="ORF">CATMQ487_02470</name>
</gene>
<dbReference type="Pfam" id="PF02311">
    <property type="entry name" value="AraC_binding"/>
    <property type="match status" value="1"/>
</dbReference>
<dbReference type="EMBL" id="AP025730">
    <property type="protein sequence ID" value="BDI03277.1"/>
    <property type="molecule type" value="Genomic_DNA"/>
</dbReference>
<protein>
    <recommendedName>
        <fullName evidence="2">AraC-type arabinose-binding/dimerisation domain-containing protein</fullName>
    </recommendedName>
</protein>
<dbReference type="InterPro" id="IPR003313">
    <property type="entry name" value="AraC-bd"/>
</dbReference>
<name>A0ABN6PF41_9BURK</name>
<dbReference type="InterPro" id="IPR014710">
    <property type="entry name" value="RmlC-like_jellyroll"/>
</dbReference>
<keyword evidence="4" id="KW-1185">Reference proteome</keyword>
<dbReference type="Proteomes" id="UP001057498">
    <property type="component" value="Chromosome"/>
</dbReference>
<proteinExistence type="predicted"/>
<evidence type="ECO:0000259" key="2">
    <source>
        <dbReference type="Pfam" id="PF02311"/>
    </source>
</evidence>
<accession>A0ABN6PF41</accession>
<feature type="domain" description="AraC-type arabinose-binding/dimerisation" evidence="2">
    <location>
        <begin position="33"/>
        <end position="88"/>
    </location>
</feature>
<evidence type="ECO:0000313" key="3">
    <source>
        <dbReference type="EMBL" id="BDI03277.1"/>
    </source>
</evidence>
<sequence length="100" mass="11381">MTAAMPDTPTDFQRFQQAALARGFDEVTERRWAPDTVLDTHTHPFAVEAVVVQGEMWLSCGDETRHLRPGDRFELAREVPHAERYGAEGVTYWVARRHAG</sequence>
<organism evidence="3 4">
    <name type="scientific">Sphaerotilus microaerophilus</name>
    <dbReference type="NCBI Taxonomy" id="2914710"/>
    <lineage>
        <taxon>Bacteria</taxon>
        <taxon>Pseudomonadati</taxon>
        <taxon>Pseudomonadota</taxon>
        <taxon>Betaproteobacteria</taxon>
        <taxon>Burkholderiales</taxon>
        <taxon>Sphaerotilaceae</taxon>
        <taxon>Sphaerotilus</taxon>
    </lineage>
</organism>
<keyword evidence="1" id="KW-0238">DNA-binding</keyword>
<evidence type="ECO:0000313" key="4">
    <source>
        <dbReference type="Proteomes" id="UP001057498"/>
    </source>
</evidence>